<keyword evidence="1" id="KW-0129">CBS domain</keyword>
<comment type="caution">
    <text evidence="4">The sequence shown here is derived from an EMBL/GenBank/DDBJ whole genome shotgun (WGS) entry which is preliminary data.</text>
</comment>
<dbReference type="InterPro" id="IPR010787">
    <property type="entry name" value="DUF1385"/>
</dbReference>
<evidence type="ECO:0000259" key="3">
    <source>
        <dbReference type="PROSITE" id="PS51371"/>
    </source>
</evidence>
<dbReference type="PROSITE" id="PS51371">
    <property type="entry name" value="CBS"/>
    <property type="match status" value="1"/>
</dbReference>
<reference evidence="4" key="1">
    <citation type="submission" date="2020-07" db="EMBL/GenBank/DDBJ databases">
        <title>Huge and variable diversity of episymbiotic CPR bacteria and DPANN archaea in groundwater ecosystems.</title>
        <authorList>
            <person name="He C.Y."/>
            <person name="Keren R."/>
            <person name="Whittaker M."/>
            <person name="Farag I.F."/>
            <person name="Doudna J."/>
            <person name="Cate J.H.D."/>
            <person name="Banfield J.F."/>
        </authorList>
    </citation>
    <scope>NUCLEOTIDE SEQUENCE</scope>
    <source>
        <strain evidence="4">NC_groundwater_17_Pr7_B-0.1um_64_12</strain>
    </source>
</reference>
<evidence type="ECO:0000313" key="5">
    <source>
        <dbReference type="Proteomes" id="UP000727962"/>
    </source>
</evidence>
<keyword evidence="2" id="KW-1133">Transmembrane helix</keyword>
<evidence type="ECO:0000256" key="1">
    <source>
        <dbReference type="PROSITE-ProRule" id="PRU00703"/>
    </source>
</evidence>
<keyword evidence="2" id="KW-0472">Membrane</keyword>
<name>A0A931PTI7_FIMGI</name>
<feature type="transmembrane region" description="Helical" evidence="2">
    <location>
        <begin position="343"/>
        <end position="362"/>
    </location>
</feature>
<sequence length="375" mass="39626">MLDAPTPDFAQPVRAFARPTAVLRLDDSLGHAAQELRRNGAPLVPIIEDGRLAGAVTEASLLAAFSSGAGPTDTLASALAKAPTIAGYLTASEALRTLEDGPAWLVVVDDEARPLGLLAPSDLFGHAPMDVRPPTVGGMATPLGVYLTTGNVQAGAGRFALALTGFAMFFVLAVATIAAEYASGYAQLRGLSEGRAEAVGTGIWIVLFFGTFRFSPIAGIHAAEHKVVHAIERGEPLTPETVRRMPRVHPRCGTNLAVGLTLLIGLATLKLPPPLKDQPELQFIFALIVTAFVWRPLGNLAQALITTKPPKDYQIAMGIRSGKELLERYAHARVAMPTLGQRLFNSGLPFVMLGSLTAYGLVKGALWLFGLGDLI</sequence>
<dbReference type="InterPro" id="IPR046342">
    <property type="entry name" value="CBS_dom_sf"/>
</dbReference>
<dbReference type="Gene3D" id="3.10.580.10">
    <property type="entry name" value="CBS-domain"/>
    <property type="match status" value="1"/>
</dbReference>
<feature type="transmembrane region" description="Helical" evidence="2">
    <location>
        <begin position="281"/>
        <end position="298"/>
    </location>
</feature>
<evidence type="ECO:0000313" key="4">
    <source>
        <dbReference type="EMBL" id="MBI1756404.1"/>
    </source>
</evidence>
<dbReference type="InterPro" id="IPR000644">
    <property type="entry name" value="CBS_dom"/>
</dbReference>
<dbReference type="EMBL" id="JACOSL010000030">
    <property type="protein sequence ID" value="MBI1756404.1"/>
    <property type="molecule type" value="Genomic_DNA"/>
</dbReference>
<dbReference type="Pfam" id="PF07136">
    <property type="entry name" value="DUF1385"/>
    <property type="match status" value="1"/>
</dbReference>
<feature type="transmembrane region" description="Helical" evidence="2">
    <location>
        <begin position="252"/>
        <end position="269"/>
    </location>
</feature>
<dbReference type="Pfam" id="PF00571">
    <property type="entry name" value="CBS"/>
    <property type="match status" value="1"/>
</dbReference>
<organism evidence="4 5">
    <name type="scientific">Fimbriimonas ginsengisoli</name>
    <dbReference type="NCBI Taxonomy" id="1005039"/>
    <lineage>
        <taxon>Bacteria</taxon>
        <taxon>Bacillati</taxon>
        <taxon>Armatimonadota</taxon>
        <taxon>Fimbriimonadia</taxon>
        <taxon>Fimbriimonadales</taxon>
        <taxon>Fimbriimonadaceae</taxon>
        <taxon>Fimbriimonas</taxon>
    </lineage>
</organism>
<protein>
    <submittedName>
        <fullName evidence="4">DUF1385 domain-containing protein</fullName>
    </submittedName>
</protein>
<proteinExistence type="predicted"/>
<keyword evidence="2" id="KW-0812">Transmembrane</keyword>
<accession>A0A931PTI7</accession>
<dbReference type="CDD" id="cd02205">
    <property type="entry name" value="CBS_pair_SF"/>
    <property type="match status" value="1"/>
</dbReference>
<dbReference type="AlphaFoldDB" id="A0A931PTI7"/>
<gene>
    <name evidence="4" type="ORF">HYR64_04770</name>
</gene>
<dbReference type="SUPFAM" id="SSF54631">
    <property type="entry name" value="CBS-domain pair"/>
    <property type="match status" value="1"/>
</dbReference>
<feature type="transmembrane region" description="Helical" evidence="2">
    <location>
        <begin position="159"/>
        <end position="182"/>
    </location>
</feature>
<feature type="transmembrane region" description="Helical" evidence="2">
    <location>
        <begin position="202"/>
        <end position="223"/>
    </location>
</feature>
<feature type="domain" description="CBS" evidence="3">
    <location>
        <begin position="16"/>
        <end position="72"/>
    </location>
</feature>
<evidence type="ECO:0000256" key="2">
    <source>
        <dbReference type="SAM" id="Phobius"/>
    </source>
</evidence>
<dbReference type="Proteomes" id="UP000727962">
    <property type="component" value="Unassembled WGS sequence"/>
</dbReference>